<evidence type="ECO:0000313" key="1">
    <source>
        <dbReference type="EMBL" id="KAK5706033.1"/>
    </source>
</evidence>
<sequence length="99" mass="10785">MATASVNFGTSDVTGNNVAWWGGASPCTGVKVSSQGENPCGKHFWYRGHEYFLKGCGTSDFSLYNGDGSFNHKCSYTSYDEWCGYSQGDLGNVHQSWSC</sequence>
<name>A0AAN7VVN7_9PEZI</name>
<accession>A0AAN7VVN7</accession>
<gene>
    <name evidence="1" type="ORF">LTR97_001019</name>
</gene>
<protein>
    <submittedName>
        <fullName evidence="1">Uncharacterized protein</fullName>
    </submittedName>
</protein>
<dbReference type="EMBL" id="JAVRQU010000002">
    <property type="protein sequence ID" value="KAK5706033.1"/>
    <property type="molecule type" value="Genomic_DNA"/>
</dbReference>
<organism evidence="1 2">
    <name type="scientific">Elasticomyces elasticus</name>
    <dbReference type="NCBI Taxonomy" id="574655"/>
    <lineage>
        <taxon>Eukaryota</taxon>
        <taxon>Fungi</taxon>
        <taxon>Dikarya</taxon>
        <taxon>Ascomycota</taxon>
        <taxon>Pezizomycotina</taxon>
        <taxon>Dothideomycetes</taxon>
        <taxon>Dothideomycetidae</taxon>
        <taxon>Mycosphaerellales</taxon>
        <taxon>Teratosphaeriaceae</taxon>
        <taxon>Elasticomyces</taxon>
    </lineage>
</organism>
<proteinExistence type="predicted"/>
<dbReference type="AlphaFoldDB" id="A0AAN7VVN7"/>
<reference evidence="1" key="1">
    <citation type="submission" date="2023-08" db="EMBL/GenBank/DDBJ databases">
        <title>Black Yeasts Isolated from many extreme environments.</title>
        <authorList>
            <person name="Coleine C."/>
            <person name="Stajich J.E."/>
            <person name="Selbmann L."/>
        </authorList>
    </citation>
    <scope>NUCLEOTIDE SEQUENCE</scope>
    <source>
        <strain evidence="1">CCFEE 5810</strain>
    </source>
</reference>
<dbReference type="Proteomes" id="UP001310594">
    <property type="component" value="Unassembled WGS sequence"/>
</dbReference>
<comment type="caution">
    <text evidence="1">The sequence shown here is derived from an EMBL/GenBank/DDBJ whole genome shotgun (WGS) entry which is preliminary data.</text>
</comment>
<evidence type="ECO:0000313" key="2">
    <source>
        <dbReference type="Proteomes" id="UP001310594"/>
    </source>
</evidence>